<gene>
    <name evidence="2" type="ORF">GCM10008942_17770</name>
</gene>
<sequence>MLKRTLLNFANGIISPFGVQLYKSGIDMESVIKVMARGAQDVRSVIDIGASNGRWSKTAMKYFPEADFVAIDPLAEREPALKQLKASHPKFDYVLCVAGEKANETIELSVSDDLDGSTVGGREGRVRSVPSHSIDAIAQMKNCRGPFVLKFDTHGVEVPILNGAAETLKQTSFIVMEVYNFRHTETTRLFPEMCMLLDTLGFRCFNLADPMQRPSDHSLWQMDLFFARKENPLFQDNSYQKV</sequence>
<evidence type="ECO:0000313" key="2">
    <source>
        <dbReference type="EMBL" id="GAA0569519.1"/>
    </source>
</evidence>
<accession>A0ABN1EM26</accession>
<feature type="domain" description="Methyltransferase FkbM" evidence="1">
    <location>
        <begin position="47"/>
        <end position="204"/>
    </location>
</feature>
<dbReference type="Gene3D" id="3.40.50.150">
    <property type="entry name" value="Vaccinia Virus protein VP39"/>
    <property type="match status" value="1"/>
</dbReference>
<protein>
    <recommendedName>
        <fullName evidence="1">Methyltransferase FkbM domain-containing protein</fullName>
    </recommendedName>
</protein>
<dbReference type="InterPro" id="IPR006342">
    <property type="entry name" value="FkbM_mtfrase"/>
</dbReference>
<organism evidence="2 3">
    <name type="scientific">Rhizomicrobium electricum</name>
    <dbReference type="NCBI Taxonomy" id="480070"/>
    <lineage>
        <taxon>Bacteria</taxon>
        <taxon>Pseudomonadati</taxon>
        <taxon>Pseudomonadota</taxon>
        <taxon>Alphaproteobacteria</taxon>
        <taxon>Micropepsales</taxon>
        <taxon>Micropepsaceae</taxon>
        <taxon>Rhizomicrobium</taxon>
    </lineage>
</organism>
<reference evidence="2 3" key="1">
    <citation type="journal article" date="2019" name="Int. J. Syst. Evol. Microbiol.">
        <title>The Global Catalogue of Microorganisms (GCM) 10K type strain sequencing project: providing services to taxonomists for standard genome sequencing and annotation.</title>
        <authorList>
            <consortium name="The Broad Institute Genomics Platform"/>
            <consortium name="The Broad Institute Genome Sequencing Center for Infectious Disease"/>
            <person name="Wu L."/>
            <person name="Ma J."/>
        </authorList>
    </citation>
    <scope>NUCLEOTIDE SEQUENCE [LARGE SCALE GENOMIC DNA]</scope>
    <source>
        <strain evidence="2 3">JCM 15089</strain>
    </source>
</reference>
<proteinExistence type="predicted"/>
<keyword evidence="3" id="KW-1185">Reference proteome</keyword>
<dbReference type="InterPro" id="IPR029063">
    <property type="entry name" value="SAM-dependent_MTases_sf"/>
</dbReference>
<evidence type="ECO:0000313" key="3">
    <source>
        <dbReference type="Proteomes" id="UP001499951"/>
    </source>
</evidence>
<dbReference type="PANTHER" id="PTHR36973:SF4">
    <property type="entry name" value="NODULATION PROTEIN"/>
    <property type="match status" value="1"/>
</dbReference>
<evidence type="ECO:0000259" key="1">
    <source>
        <dbReference type="Pfam" id="PF05050"/>
    </source>
</evidence>
<comment type="caution">
    <text evidence="2">The sequence shown here is derived from an EMBL/GenBank/DDBJ whole genome shotgun (WGS) entry which is preliminary data.</text>
</comment>
<dbReference type="SUPFAM" id="SSF53335">
    <property type="entry name" value="S-adenosyl-L-methionine-dependent methyltransferases"/>
    <property type="match status" value="1"/>
</dbReference>
<dbReference type="Proteomes" id="UP001499951">
    <property type="component" value="Unassembled WGS sequence"/>
</dbReference>
<dbReference type="InterPro" id="IPR053188">
    <property type="entry name" value="FkbM_Methyltransferase"/>
</dbReference>
<dbReference type="Pfam" id="PF05050">
    <property type="entry name" value="Methyltransf_21"/>
    <property type="match status" value="1"/>
</dbReference>
<dbReference type="PANTHER" id="PTHR36973">
    <property type="entry name" value="SLL1456 PROTEIN-RELATED"/>
    <property type="match status" value="1"/>
</dbReference>
<name>A0ABN1EM26_9PROT</name>
<dbReference type="EMBL" id="BAAADD010000004">
    <property type="protein sequence ID" value="GAA0569519.1"/>
    <property type="molecule type" value="Genomic_DNA"/>
</dbReference>
<dbReference type="NCBIfam" id="TIGR01444">
    <property type="entry name" value="fkbM_fam"/>
    <property type="match status" value="1"/>
</dbReference>